<evidence type="ECO:0000313" key="1">
    <source>
        <dbReference type="EMBL" id="JAD61312.1"/>
    </source>
</evidence>
<sequence length="36" mass="4143">MLPTAIDLLCFTFSHMQNCQCHLSSTCLEFTPLCRH</sequence>
<dbReference type="AlphaFoldDB" id="A0A0A9BPW2"/>
<reference evidence="1" key="1">
    <citation type="submission" date="2014-09" db="EMBL/GenBank/DDBJ databases">
        <authorList>
            <person name="Magalhaes I.L.F."/>
            <person name="Oliveira U."/>
            <person name="Santos F.R."/>
            <person name="Vidigal T.H.D.A."/>
            <person name="Brescovit A.D."/>
            <person name="Santos A.J."/>
        </authorList>
    </citation>
    <scope>NUCLEOTIDE SEQUENCE</scope>
    <source>
        <tissue evidence="1">Shoot tissue taken approximately 20 cm above the soil surface</tissue>
    </source>
</reference>
<protein>
    <submittedName>
        <fullName evidence="1">Uncharacterized protein</fullName>
    </submittedName>
</protein>
<proteinExistence type="predicted"/>
<reference evidence="1" key="2">
    <citation type="journal article" date="2015" name="Data Brief">
        <title>Shoot transcriptome of the giant reed, Arundo donax.</title>
        <authorList>
            <person name="Barrero R.A."/>
            <person name="Guerrero F.D."/>
            <person name="Moolhuijzen P."/>
            <person name="Goolsby J.A."/>
            <person name="Tidwell J."/>
            <person name="Bellgard S.E."/>
            <person name="Bellgard M.I."/>
        </authorList>
    </citation>
    <scope>NUCLEOTIDE SEQUENCE</scope>
    <source>
        <tissue evidence="1">Shoot tissue taken approximately 20 cm above the soil surface</tissue>
    </source>
</reference>
<accession>A0A0A9BPW2</accession>
<dbReference type="EMBL" id="GBRH01236583">
    <property type="protein sequence ID" value="JAD61312.1"/>
    <property type="molecule type" value="Transcribed_RNA"/>
</dbReference>
<name>A0A0A9BPW2_ARUDO</name>
<organism evidence="1">
    <name type="scientific">Arundo donax</name>
    <name type="common">Giant reed</name>
    <name type="synonym">Donax arundinaceus</name>
    <dbReference type="NCBI Taxonomy" id="35708"/>
    <lineage>
        <taxon>Eukaryota</taxon>
        <taxon>Viridiplantae</taxon>
        <taxon>Streptophyta</taxon>
        <taxon>Embryophyta</taxon>
        <taxon>Tracheophyta</taxon>
        <taxon>Spermatophyta</taxon>
        <taxon>Magnoliopsida</taxon>
        <taxon>Liliopsida</taxon>
        <taxon>Poales</taxon>
        <taxon>Poaceae</taxon>
        <taxon>PACMAD clade</taxon>
        <taxon>Arundinoideae</taxon>
        <taxon>Arundineae</taxon>
        <taxon>Arundo</taxon>
    </lineage>
</organism>